<reference evidence="18" key="4">
    <citation type="submission" date="2023-08" db="EMBL/GenBank/DDBJ databases">
        <title>Veillonella_parvula_DSM 2007_complete_genome_hifiasm_Zymo_Research_D6332.</title>
        <authorList>
            <person name="Damerum A."/>
        </authorList>
    </citation>
    <scope>NUCLEOTIDE SEQUENCE</scope>
    <source>
        <strain evidence="18">DSM 2007</strain>
    </source>
</reference>
<reference evidence="19" key="1">
    <citation type="submission" date="2017-12" db="EMBL/GenBank/DDBJ databases">
        <title>Phylogenetic diversity of female urinary microbiome.</title>
        <authorList>
            <person name="Thomas-White K."/>
            <person name="Wolfe A.J."/>
        </authorList>
    </citation>
    <scope>NUCLEOTIDE SEQUENCE [LARGE SCALE GENOMIC DNA]</scope>
    <source>
        <strain evidence="19">UMB0138</strain>
    </source>
</reference>
<keyword evidence="7 14" id="KW-0547">Nucleotide-binding</keyword>
<evidence type="ECO:0000256" key="12">
    <source>
        <dbReference type="ARBA" id="ARBA00048555"/>
    </source>
</evidence>
<dbReference type="PANTHER" id="PTHR12213:SF0">
    <property type="entry name" value="CORRINOID ADENOSYLTRANSFERASE MMAB"/>
    <property type="match status" value="1"/>
</dbReference>
<feature type="domain" description="Cobalamin adenosyltransferase-like" evidence="15">
    <location>
        <begin position="5"/>
        <end position="164"/>
    </location>
</feature>
<dbReference type="InterPro" id="IPR029499">
    <property type="entry name" value="PduO-typ"/>
</dbReference>
<gene>
    <name evidence="17" type="ORF">CYJ21_003270</name>
    <name evidence="16" type="ORF">KHZ90_02090</name>
    <name evidence="18" type="ORF">RDV51_04550</name>
</gene>
<reference evidence="17" key="2">
    <citation type="submission" date="2017-12" db="EMBL/GenBank/DDBJ databases">
        <authorList>
            <person name="Thomas-White K."/>
            <person name="Wolfe A.J."/>
        </authorList>
    </citation>
    <scope>NUCLEOTIDE SEQUENCE</scope>
    <source>
        <strain evidence="17">UMB0138</strain>
    </source>
</reference>
<dbReference type="AlphaFoldDB" id="A0A134BT34"/>
<dbReference type="STRING" id="29466.GCA_002005185_01545"/>
<comment type="catalytic activity">
    <reaction evidence="12 14">
        <text>2 cob(II)yrinate a,c diamide + reduced [electron-transfer flavoprotein] + 2 ATP = 2 adenosylcob(III)yrinate a,c-diamide + 2 triphosphate + oxidized [electron-transfer flavoprotein] + 3 H(+)</text>
        <dbReference type="Rhea" id="RHEA:11528"/>
        <dbReference type="Rhea" id="RHEA-COMP:10685"/>
        <dbReference type="Rhea" id="RHEA-COMP:10686"/>
        <dbReference type="ChEBI" id="CHEBI:15378"/>
        <dbReference type="ChEBI" id="CHEBI:18036"/>
        <dbReference type="ChEBI" id="CHEBI:30616"/>
        <dbReference type="ChEBI" id="CHEBI:57692"/>
        <dbReference type="ChEBI" id="CHEBI:58307"/>
        <dbReference type="ChEBI" id="CHEBI:58503"/>
        <dbReference type="ChEBI" id="CHEBI:58537"/>
        <dbReference type="EC" id="2.5.1.17"/>
    </reaction>
</comment>
<dbReference type="Proteomes" id="UP000778864">
    <property type="component" value="Unassembled WGS sequence"/>
</dbReference>
<evidence type="ECO:0000259" key="15">
    <source>
        <dbReference type="Pfam" id="PF01923"/>
    </source>
</evidence>
<evidence type="ECO:0000256" key="7">
    <source>
        <dbReference type="ARBA" id="ARBA00022741"/>
    </source>
</evidence>
<evidence type="ECO:0000256" key="5">
    <source>
        <dbReference type="ARBA" id="ARBA00022573"/>
    </source>
</evidence>
<evidence type="ECO:0000313" key="19">
    <source>
        <dbReference type="Proteomes" id="UP000234197"/>
    </source>
</evidence>
<proteinExistence type="inferred from homology"/>
<dbReference type="InterPro" id="IPR036451">
    <property type="entry name" value="CblAdoTrfase-like_sf"/>
</dbReference>
<dbReference type="Pfam" id="PF01923">
    <property type="entry name" value="Cob_adeno_trans"/>
    <property type="match status" value="1"/>
</dbReference>
<dbReference type="EC" id="2.5.1.17" evidence="3 14"/>
<dbReference type="RefSeq" id="WP_004695779.1">
    <property type="nucleotide sequence ID" value="NZ_AP031417.1"/>
</dbReference>
<dbReference type="GO" id="GO:0008817">
    <property type="term" value="F:corrinoid adenosyltransferase activity"/>
    <property type="evidence" value="ECO:0007669"/>
    <property type="project" value="UniProtKB-UniRule"/>
</dbReference>
<dbReference type="PANTHER" id="PTHR12213">
    <property type="entry name" value="CORRINOID ADENOSYLTRANSFERASE"/>
    <property type="match status" value="1"/>
</dbReference>
<dbReference type="Gene3D" id="1.20.1200.10">
    <property type="entry name" value="Cobalamin adenosyltransferase-like"/>
    <property type="match status" value="1"/>
</dbReference>
<dbReference type="NCBIfam" id="TIGR00636">
    <property type="entry name" value="PduO_Nterm"/>
    <property type="match status" value="1"/>
</dbReference>
<evidence type="ECO:0000256" key="13">
    <source>
        <dbReference type="ARBA" id="ARBA00048692"/>
    </source>
</evidence>
<name>A0A134BT34_VEIPA</name>
<evidence type="ECO:0000256" key="2">
    <source>
        <dbReference type="ARBA" id="ARBA00007487"/>
    </source>
</evidence>
<evidence type="ECO:0000313" key="18">
    <source>
        <dbReference type="EMBL" id="WMS20620.1"/>
    </source>
</evidence>
<dbReference type="EMBL" id="JAGZMU010000001">
    <property type="protein sequence ID" value="MBS4892554.1"/>
    <property type="molecule type" value="Genomic_DNA"/>
</dbReference>
<reference evidence="16" key="3">
    <citation type="submission" date="2021-02" db="EMBL/GenBank/DDBJ databases">
        <title>Infant gut strain persistence is associated with maternal origin, phylogeny, and functional potential including surface adhesion and iron acquisition.</title>
        <authorList>
            <person name="Lou Y.C."/>
        </authorList>
    </citation>
    <scope>NUCLEOTIDE SEQUENCE</scope>
    <source>
        <strain evidence="16">L3_108_031G1_dasL3_108_031G1_concoct_20</strain>
    </source>
</reference>
<evidence type="ECO:0000256" key="9">
    <source>
        <dbReference type="ARBA" id="ARBA00031529"/>
    </source>
</evidence>
<organism evidence="16 20">
    <name type="scientific">Veillonella parvula</name>
    <name type="common">Staphylococcus parvulus</name>
    <dbReference type="NCBI Taxonomy" id="29466"/>
    <lineage>
        <taxon>Bacteria</taxon>
        <taxon>Bacillati</taxon>
        <taxon>Bacillota</taxon>
        <taxon>Negativicutes</taxon>
        <taxon>Veillonellales</taxon>
        <taxon>Veillonellaceae</taxon>
        <taxon>Veillonella</taxon>
    </lineage>
</organism>
<evidence type="ECO:0000313" key="16">
    <source>
        <dbReference type="EMBL" id="MBS4892554.1"/>
    </source>
</evidence>
<comment type="similarity">
    <text evidence="2 14">Belongs to the Cob(I)alamin adenosyltransferase family.</text>
</comment>
<keyword evidence="6 14" id="KW-0808">Transferase</keyword>
<dbReference type="InterPro" id="IPR016030">
    <property type="entry name" value="CblAdoTrfase-like"/>
</dbReference>
<dbReference type="SUPFAM" id="SSF89028">
    <property type="entry name" value="Cobalamin adenosyltransferase-like"/>
    <property type="match status" value="1"/>
</dbReference>
<evidence type="ECO:0000256" key="10">
    <source>
        <dbReference type="ARBA" id="ARBA00033334"/>
    </source>
</evidence>
<dbReference type="EMBL" id="PKMC02000004">
    <property type="protein sequence ID" value="MEO9177964.1"/>
    <property type="molecule type" value="Genomic_DNA"/>
</dbReference>
<protein>
    <recommendedName>
        <fullName evidence="4 14">Corrinoid adenosyltransferase</fullName>
        <ecNumber evidence="3 14">2.5.1.17</ecNumber>
    </recommendedName>
    <alternativeName>
        <fullName evidence="9 14">Cob(II)alamin adenosyltransferase</fullName>
    </alternativeName>
    <alternativeName>
        <fullName evidence="11 14">Cob(II)yrinic acid a,c-diamide adenosyltransferase</fullName>
    </alternativeName>
    <alternativeName>
        <fullName evidence="10 14">Cobinamide/cobalamin adenosyltransferase</fullName>
    </alternativeName>
</protein>
<keyword evidence="19" id="KW-1185">Reference proteome</keyword>
<evidence type="ECO:0000256" key="6">
    <source>
        <dbReference type="ARBA" id="ARBA00022679"/>
    </source>
</evidence>
<accession>A0A134BT34</accession>
<evidence type="ECO:0000256" key="14">
    <source>
        <dbReference type="RuleBase" id="RU366026"/>
    </source>
</evidence>
<evidence type="ECO:0000313" key="20">
    <source>
        <dbReference type="Proteomes" id="UP000778864"/>
    </source>
</evidence>
<sequence length="171" mass="19172">MASSVYTKTGDAGTTGLYTGERVQKSSLRVEAYGTIDELQAFLGLARAYAENPRVAAELYDIERNLWTLMADIASLNTAPVITEQYVKHLEKVIDRFDAKLEPLSSFVIPGEKQSSAYLHVARTITRRAERALWRVLDAGESVHESNLKYLNRLSDLCFILCRVEEELGAE</sequence>
<evidence type="ECO:0000256" key="8">
    <source>
        <dbReference type="ARBA" id="ARBA00022840"/>
    </source>
</evidence>
<reference evidence="17 19" key="5">
    <citation type="submission" date="2024-04" db="EMBL/GenBank/DDBJ databases">
        <title>Na.</title>
        <authorList>
            <person name="Choi B."/>
        </authorList>
    </citation>
    <scope>NUCLEOTIDE SEQUENCE [LARGE SCALE GENOMIC DNA]</scope>
    <source>
        <strain evidence="17 19">UMB0138</strain>
    </source>
</reference>
<comment type="catalytic activity">
    <reaction evidence="13 14">
        <text>2 cob(II)alamin + reduced [electron-transfer flavoprotein] + 2 ATP = 2 adenosylcob(III)alamin + 2 triphosphate + oxidized [electron-transfer flavoprotein] + 3 H(+)</text>
        <dbReference type="Rhea" id="RHEA:28671"/>
        <dbReference type="Rhea" id="RHEA-COMP:10685"/>
        <dbReference type="Rhea" id="RHEA-COMP:10686"/>
        <dbReference type="ChEBI" id="CHEBI:15378"/>
        <dbReference type="ChEBI" id="CHEBI:16304"/>
        <dbReference type="ChEBI" id="CHEBI:18036"/>
        <dbReference type="ChEBI" id="CHEBI:18408"/>
        <dbReference type="ChEBI" id="CHEBI:30616"/>
        <dbReference type="ChEBI" id="CHEBI:57692"/>
        <dbReference type="ChEBI" id="CHEBI:58307"/>
        <dbReference type="EC" id="2.5.1.17"/>
    </reaction>
</comment>
<dbReference type="Proteomes" id="UP000234197">
    <property type="component" value="Unassembled WGS sequence"/>
</dbReference>
<dbReference type="GO" id="GO:0009236">
    <property type="term" value="P:cobalamin biosynthetic process"/>
    <property type="evidence" value="ECO:0007669"/>
    <property type="project" value="UniProtKB-UniRule"/>
</dbReference>
<dbReference type="GO" id="GO:0005524">
    <property type="term" value="F:ATP binding"/>
    <property type="evidence" value="ECO:0007669"/>
    <property type="project" value="UniProtKB-UniRule"/>
</dbReference>
<keyword evidence="8 14" id="KW-0067">ATP-binding</keyword>
<keyword evidence="5 14" id="KW-0169">Cobalamin biosynthesis</keyword>
<evidence type="ECO:0000256" key="11">
    <source>
        <dbReference type="ARBA" id="ARBA00033354"/>
    </source>
</evidence>
<comment type="pathway">
    <text evidence="1 14">Cofactor biosynthesis; adenosylcobalamin biosynthesis; adenosylcobalamin from cob(II)yrinate a,c-diamide: step 2/7.</text>
</comment>
<dbReference type="EMBL" id="CP133463">
    <property type="protein sequence ID" value="WMS20620.1"/>
    <property type="molecule type" value="Genomic_DNA"/>
</dbReference>
<evidence type="ECO:0000256" key="3">
    <source>
        <dbReference type="ARBA" id="ARBA00012454"/>
    </source>
</evidence>
<evidence type="ECO:0000256" key="4">
    <source>
        <dbReference type="ARBA" id="ARBA00020963"/>
    </source>
</evidence>
<evidence type="ECO:0000256" key="1">
    <source>
        <dbReference type="ARBA" id="ARBA00005121"/>
    </source>
</evidence>
<evidence type="ECO:0000313" key="17">
    <source>
        <dbReference type="EMBL" id="MEO9177964.1"/>
    </source>
</evidence>
<dbReference type="Proteomes" id="UP001228955">
    <property type="component" value="Chromosome"/>
</dbReference>